<dbReference type="NCBIfam" id="NF002759">
    <property type="entry name" value="PRK02813.1"/>
    <property type="match status" value="1"/>
</dbReference>
<keyword evidence="8 9" id="KW-0482">Metalloprotease</keyword>
<dbReference type="EMBL" id="BAGZ01000009">
    <property type="protein sequence ID" value="GAB78504.1"/>
    <property type="molecule type" value="Genomic_DNA"/>
</dbReference>
<dbReference type="STRING" id="100225.SAMN05421595_2775"/>
<dbReference type="SUPFAM" id="SSF101821">
    <property type="entry name" value="Aminopeptidase/glucanase lid domain"/>
    <property type="match status" value="1"/>
</dbReference>
<dbReference type="Pfam" id="PF02127">
    <property type="entry name" value="Peptidase_M18"/>
    <property type="match status" value="1"/>
</dbReference>
<evidence type="ECO:0000313" key="11">
    <source>
        <dbReference type="EMBL" id="GAB78504.1"/>
    </source>
</evidence>
<keyword evidence="12" id="KW-1185">Reference proteome</keyword>
<dbReference type="Gene3D" id="2.30.250.10">
    <property type="entry name" value="Aminopeptidase i, Domain 2"/>
    <property type="match status" value="1"/>
</dbReference>
<evidence type="ECO:0000256" key="10">
    <source>
        <dbReference type="RuleBase" id="RU004387"/>
    </source>
</evidence>
<evidence type="ECO:0000256" key="9">
    <source>
        <dbReference type="RuleBase" id="RU004386"/>
    </source>
</evidence>
<dbReference type="GO" id="GO:0005737">
    <property type="term" value="C:cytoplasm"/>
    <property type="evidence" value="ECO:0007669"/>
    <property type="project" value="UniProtKB-ARBA"/>
</dbReference>
<evidence type="ECO:0000256" key="5">
    <source>
        <dbReference type="ARBA" id="ARBA00022723"/>
    </source>
</evidence>
<dbReference type="PANTHER" id="PTHR28570:SF3">
    <property type="entry name" value="ASPARTYL AMINOPEPTIDASE"/>
    <property type="match status" value="1"/>
</dbReference>
<dbReference type="GO" id="GO:0006508">
    <property type="term" value="P:proteolysis"/>
    <property type="evidence" value="ECO:0007669"/>
    <property type="project" value="UniProtKB-KW"/>
</dbReference>
<evidence type="ECO:0000256" key="4">
    <source>
        <dbReference type="ARBA" id="ARBA00022670"/>
    </source>
</evidence>
<dbReference type="PANTHER" id="PTHR28570">
    <property type="entry name" value="ASPARTYL AMINOPEPTIDASE"/>
    <property type="match status" value="1"/>
</dbReference>
<dbReference type="SUPFAM" id="SSF53187">
    <property type="entry name" value="Zn-dependent exopeptidases"/>
    <property type="match status" value="1"/>
</dbReference>
<dbReference type="eggNOG" id="COG1362">
    <property type="taxonomic scope" value="Bacteria"/>
</dbReference>
<dbReference type="InterPro" id="IPR023358">
    <property type="entry name" value="Peptidase_M18_dom2"/>
</dbReference>
<evidence type="ECO:0000256" key="8">
    <source>
        <dbReference type="ARBA" id="ARBA00023049"/>
    </source>
</evidence>
<comment type="caution">
    <text evidence="11">The sequence shown here is derived from an EMBL/GenBank/DDBJ whole genome shotgun (WGS) entry which is preliminary data.</text>
</comment>
<dbReference type="Proteomes" id="UP000008495">
    <property type="component" value="Unassembled WGS sequence"/>
</dbReference>
<name>K6VP83_9MICO</name>
<evidence type="ECO:0000256" key="1">
    <source>
        <dbReference type="ARBA" id="ARBA00001947"/>
    </source>
</evidence>
<keyword evidence="5 9" id="KW-0479">Metal-binding</keyword>
<dbReference type="GO" id="GO:0004177">
    <property type="term" value="F:aminopeptidase activity"/>
    <property type="evidence" value="ECO:0007669"/>
    <property type="project" value="UniProtKB-KW"/>
</dbReference>
<gene>
    <name evidence="11" type="ORF">AUCHE_09_01090</name>
</gene>
<keyword evidence="6 9" id="KW-0378">Hydrolase</keyword>
<evidence type="ECO:0000256" key="7">
    <source>
        <dbReference type="ARBA" id="ARBA00022833"/>
    </source>
</evidence>
<evidence type="ECO:0000256" key="3">
    <source>
        <dbReference type="ARBA" id="ARBA00022438"/>
    </source>
</evidence>
<evidence type="ECO:0000256" key="2">
    <source>
        <dbReference type="ARBA" id="ARBA00008290"/>
    </source>
</evidence>
<evidence type="ECO:0000256" key="6">
    <source>
        <dbReference type="ARBA" id="ARBA00022801"/>
    </source>
</evidence>
<dbReference type="Gene3D" id="3.40.630.10">
    <property type="entry name" value="Zn peptidases"/>
    <property type="match status" value="1"/>
</dbReference>
<dbReference type="InterPro" id="IPR001948">
    <property type="entry name" value="Peptidase_M18"/>
</dbReference>
<organism evidence="11 12">
    <name type="scientific">Austwickia chelonae NBRC 105200</name>
    <dbReference type="NCBI Taxonomy" id="1184607"/>
    <lineage>
        <taxon>Bacteria</taxon>
        <taxon>Bacillati</taxon>
        <taxon>Actinomycetota</taxon>
        <taxon>Actinomycetes</taxon>
        <taxon>Micrococcales</taxon>
        <taxon>Dermatophilaceae</taxon>
        <taxon>Austwickia</taxon>
    </lineage>
</organism>
<reference evidence="11 12" key="1">
    <citation type="submission" date="2012-08" db="EMBL/GenBank/DDBJ databases">
        <title>Whole genome shotgun sequence of Austwickia chelonae NBRC 105200.</title>
        <authorList>
            <person name="Yoshida I."/>
            <person name="Hosoyama A."/>
            <person name="Tsuchikane K."/>
            <person name="Katsumata H."/>
            <person name="Ando Y."/>
            <person name="Ohji S."/>
            <person name="Hamada M."/>
            <person name="Tamura T."/>
            <person name="Yamazoe A."/>
            <person name="Yamazaki S."/>
            <person name="Fujita N."/>
        </authorList>
    </citation>
    <scope>NUCLEOTIDE SEQUENCE [LARGE SCALE GENOMIC DNA]</scope>
    <source>
        <strain evidence="11 12">NBRC 105200</strain>
    </source>
</reference>
<dbReference type="RefSeq" id="WP_006503259.1">
    <property type="nucleotide sequence ID" value="NZ_BAGZ01000009.1"/>
</dbReference>
<dbReference type="OrthoDB" id="5288740at2"/>
<dbReference type="AlphaFoldDB" id="K6VP83"/>
<accession>K6VP83</accession>
<dbReference type="GO" id="GO:0008270">
    <property type="term" value="F:zinc ion binding"/>
    <property type="evidence" value="ECO:0007669"/>
    <property type="project" value="InterPro"/>
</dbReference>
<dbReference type="EC" id="3.4.11.-" evidence="10"/>
<sequence length="451" mass="48448">MEFTVDTESAGLCRFIDASPSPFHAVDTVRSLLVDAGFVALDESGRWPDAPGNYLAVREGSLIAWSTAHLDAADGTQGHVPFRVVGGHTDSPNLRIAPRPDLSRLGWDQLGVEVYGGPLLNSWLDRDLGLSGRLLVRDTTTDRGVRDLLWRTDEPMLRVPQLAIHLDRGATSDGLVLNPQYHLTPVWGATGEAPSFHQWLAEQAQVEADDLLGWDVMTHDLTPSRRIGRTGDLIAAPRIDNLGSCYAGTRALIDTVERIAAGRTGATAGRPYVPVLVLFDHEEIGSVTNRGGDSQFLPALLERITLTLGGDRQDFLRALSGSVICSADMAHAVHPNYADRSEPQHQLWVGQGPAVKINARGRYATDAAGVACLRLAAEQAEVRLQSFISRKDMPCGSTIGPVSASLTGAVTVDVGTPMLSMHSARELVGAADITDYVSLLAAFMAPHSFSV</sequence>
<evidence type="ECO:0000313" key="12">
    <source>
        <dbReference type="Proteomes" id="UP000008495"/>
    </source>
</evidence>
<comment type="cofactor">
    <cofactor evidence="1 10">
        <name>Zn(2+)</name>
        <dbReference type="ChEBI" id="CHEBI:29105"/>
    </cofactor>
</comment>
<comment type="similarity">
    <text evidence="2 9">Belongs to the peptidase M18 family.</text>
</comment>
<proteinExistence type="inferred from homology"/>
<keyword evidence="3 9" id="KW-0031">Aminopeptidase</keyword>
<keyword evidence="4 9" id="KW-0645">Protease</keyword>
<keyword evidence="7 9" id="KW-0862">Zinc</keyword>
<dbReference type="PRINTS" id="PR00932">
    <property type="entry name" value="AMINO1PTASE"/>
</dbReference>
<dbReference type="GO" id="GO:0008237">
    <property type="term" value="F:metallopeptidase activity"/>
    <property type="evidence" value="ECO:0007669"/>
    <property type="project" value="UniProtKB-KW"/>
</dbReference>
<protein>
    <recommendedName>
        <fullName evidence="10">M18 family aminopeptidase</fullName>
        <ecNumber evidence="10">3.4.11.-</ecNumber>
    </recommendedName>
</protein>